<keyword evidence="5" id="KW-0472">Membrane</keyword>
<dbReference type="Proteomes" id="UP000262538">
    <property type="component" value="Unassembled WGS sequence"/>
</dbReference>
<proteinExistence type="inferred from homology"/>
<keyword evidence="3" id="KW-0732">Signal</keyword>
<dbReference type="EMBL" id="QFZU02000174">
    <property type="protein sequence ID" value="RGA01303.1"/>
    <property type="molecule type" value="Genomic_DNA"/>
</dbReference>
<keyword evidence="8" id="KW-1185">Reference proteome</keyword>
<accession>A0ABX9LCE3</accession>
<evidence type="ECO:0000256" key="3">
    <source>
        <dbReference type="ARBA" id="ARBA00022729"/>
    </source>
</evidence>
<dbReference type="RefSeq" id="WP_117409548.1">
    <property type="nucleotide sequence ID" value="NZ_QFZU02000174.1"/>
</dbReference>
<comment type="similarity">
    <text evidence="1">Belongs to the bacterial solute-binding protein 3 family.</text>
</comment>
<organism evidence="7 8">
    <name type="scientific">Microbispora triticiradicis</name>
    <dbReference type="NCBI Taxonomy" id="2200763"/>
    <lineage>
        <taxon>Bacteria</taxon>
        <taxon>Bacillati</taxon>
        <taxon>Actinomycetota</taxon>
        <taxon>Actinomycetes</taxon>
        <taxon>Streptosporangiales</taxon>
        <taxon>Streptosporangiaceae</taxon>
        <taxon>Microbispora</taxon>
    </lineage>
</organism>
<evidence type="ECO:0000256" key="2">
    <source>
        <dbReference type="ARBA" id="ARBA00022448"/>
    </source>
</evidence>
<dbReference type="SUPFAM" id="SSF53850">
    <property type="entry name" value="Periplasmic binding protein-like II"/>
    <property type="match status" value="1"/>
</dbReference>
<name>A0ABX9LCE3_9ACTN</name>
<keyword evidence="5" id="KW-0812">Transmembrane</keyword>
<keyword evidence="2" id="KW-0813">Transport</keyword>
<feature type="domain" description="Solute-binding protein family 3/N-terminal" evidence="6">
    <location>
        <begin position="90"/>
        <end position="322"/>
    </location>
</feature>
<evidence type="ECO:0000313" key="7">
    <source>
        <dbReference type="EMBL" id="RGA01303.1"/>
    </source>
</evidence>
<feature type="transmembrane region" description="Helical" evidence="5">
    <location>
        <begin position="50"/>
        <end position="69"/>
    </location>
</feature>
<sequence length="358" mass="38906">MESGKRFGRRQRRVRPEAEPAAPSSPPPPPPVPPAQEAGPPRRRGDWLRLYGWLAAIMAAVLVGGWILFAAGPPTEAELREQARLTGKKKLLIGVKDDTPGIALRDRTGAFSGFDIDIAYMIAGELGFRPDQVEFLSIETEDRARRQATDADGNFVTVDLVVATFSITAKRLQDPSVGLSSPYLFTEQSVVTRADHARVTSLGQLAGEKVCTLGTSTSEGPLAESGARVTAENKISACFEGLEAHLYDAVSTDAAIMAGFVAKSGGKLRHHDIGLETTEMWAVNTGTNTALRTLVELALYRSYADPQNRMWEEAYDRHIRPMLAANPGVNVAQSTQPCLKAPQVRRWPWERALSADGC</sequence>
<evidence type="ECO:0000313" key="8">
    <source>
        <dbReference type="Proteomes" id="UP000262538"/>
    </source>
</evidence>
<dbReference type="Gene3D" id="3.40.190.10">
    <property type="entry name" value="Periplasmic binding protein-like II"/>
    <property type="match status" value="2"/>
</dbReference>
<dbReference type="PANTHER" id="PTHR30085:SF6">
    <property type="entry name" value="ABC TRANSPORTER GLUTAMINE-BINDING PROTEIN GLNH"/>
    <property type="match status" value="1"/>
</dbReference>
<feature type="compositionally biased region" description="Pro residues" evidence="4">
    <location>
        <begin position="23"/>
        <end position="34"/>
    </location>
</feature>
<dbReference type="InterPro" id="IPR051455">
    <property type="entry name" value="Bact_solute-bind_prot3"/>
</dbReference>
<dbReference type="PANTHER" id="PTHR30085">
    <property type="entry name" value="AMINO ACID ABC TRANSPORTER PERMEASE"/>
    <property type="match status" value="1"/>
</dbReference>
<comment type="caution">
    <text evidence="7">The sequence shown here is derived from an EMBL/GenBank/DDBJ whole genome shotgun (WGS) entry which is preliminary data.</text>
</comment>
<dbReference type="SMART" id="SM00062">
    <property type="entry name" value="PBPb"/>
    <property type="match status" value="1"/>
</dbReference>
<reference evidence="7 8" key="1">
    <citation type="submission" date="2018-08" db="EMBL/GenBank/DDBJ databases">
        <title>Microbispora. triticiradicis sp. nov., a novel actinomycete isolated from the root of wheat (Triticum aestivum L.)).</title>
        <authorList>
            <person name="Han C."/>
        </authorList>
    </citation>
    <scope>NUCLEOTIDE SEQUENCE [LARGE SCALE GENOMIC DNA]</scope>
    <source>
        <strain evidence="7 8">NEAU-HRDPA2-9</strain>
    </source>
</reference>
<dbReference type="Pfam" id="PF00497">
    <property type="entry name" value="SBP_bac_3"/>
    <property type="match status" value="1"/>
</dbReference>
<feature type="region of interest" description="Disordered" evidence="4">
    <location>
        <begin position="1"/>
        <end position="41"/>
    </location>
</feature>
<evidence type="ECO:0000256" key="1">
    <source>
        <dbReference type="ARBA" id="ARBA00010333"/>
    </source>
</evidence>
<evidence type="ECO:0000256" key="5">
    <source>
        <dbReference type="SAM" id="Phobius"/>
    </source>
</evidence>
<feature type="compositionally biased region" description="Basic residues" evidence="4">
    <location>
        <begin position="1"/>
        <end position="13"/>
    </location>
</feature>
<protein>
    <recommendedName>
        <fullName evidence="6">Solute-binding protein family 3/N-terminal domain-containing protein</fullName>
    </recommendedName>
</protein>
<evidence type="ECO:0000259" key="6">
    <source>
        <dbReference type="SMART" id="SM00062"/>
    </source>
</evidence>
<keyword evidence="5" id="KW-1133">Transmembrane helix</keyword>
<evidence type="ECO:0000256" key="4">
    <source>
        <dbReference type="SAM" id="MobiDB-lite"/>
    </source>
</evidence>
<gene>
    <name evidence="7" type="ORF">DI270_029970</name>
</gene>
<dbReference type="InterPro" id="IPR001638">
    <property type="entry name" value="Solute-binding_3/MltF_N"/>
</dbReference>